<dbReference type="AlphaFoldDB" id="A0A650ELZ3"/>
<name>A0A650ELZ3_9BACT</name>
<feature type="transmembrane region" description="Helical" evidence="1">
    <location>
        <begin position="9"/>
        <end position="29"/>
    </location>
</feature>
<keyword evidence="1" id="KW-0472">Membrane</keyword>
<evidence type="ECO:0000313" key="2">
    <source>
        <dbReference type="EMBL" id="QGT50653.1"/>
    </source>
</evidence>
<organism evidence="2">
    <name type="scientific">uncultured Elusimicrobia bacterium</name>
    <dbReference type="NCBI Taxonomy" id="699876"/>
    <lineage>
        <taxon>Bacteria</taxon>
        <taxon>Pseudomonadati</taxon>
        <taxon>Elusimicrobiota</taxon>
        <taxon>Elusimicrobia</taxon>
        <taxon>environmental samples</taxon>
    </lineage>
</organism>
<reference evidence="2" key="1">
    <citation type="journal article" date="2020" name="J. ISSAAS">
        <title>Lactobacilli and other gastrointestinal microbiota of Peromyscus leucopus, reservoir host for agents of Lyme disease and other zoonoses in North America.</title>
        <authorList>
            <person name="Milovic A."/>
            <person name="Bassam K."/>
            <person name="Shao H."/>
            <person name="Chatzistamou I."/>
            <person name="Tufts D.M."/>
            <person name="Diuk-Wasser M."/>
            <person name="Barbour A.G."/>
        </authorList>
    </citation>
    <scope>NUCLEOTIDE SEQUENCE</scope>
    <source>
        <strain evidence="2">LL30</strain>
    </source>
</reference>
<proteinExistence type="predicted"/>
<protein>
    <submittedName>
        <fullName evidence="2">Uncharacterized protein</fullName>
    </submittedName>
</protein>
<dbReference type="EMBL" id="MN577571">
    <property type="protein sequence ID" value="QGT50653.1"/>
    <property type="molecule type" value="Genomic_DNA"/>
</dbReference>
<keyword evidence="1" id="KW-0812">Transmembrane</keyword>
<sequence>MTPEKMKEWLVLAGLVGGVIMWFATMYGLPPRVDRLEEKVSAHERILTESGVKIDIVLDDVKQIKGFVLNRHGGGN</sequence>
<accession>A0A650ELZ3</accession>
<evidence type="ECO:0000256" key="1">
    <source>
        <dbReference type="SAM" id="Phobius"/>
    </source>
</evidence>
<keyword evidence="1" id="KW-1133">Transmembrane helix</keyword>
<gene>
    <name evidence="2" type="ORF">Elusimicrob1349_1230</name>
</gene>